<comment type="similarity">
    <text evidence="8 11">Belongs to the QueC family.</text>
</comment>
<evidence type="ECO:0000256" key="4">
    <source>
        <dbReference type="ARBA" id="ARBA00022741"/>
    </source>
</evidence>
<evidence type="ECO:0000256" key="6">
    <source>
        <dbReference type="ARBA" id="ARBA00022833"/>
    </source>
</evidence>
<evidence type="ECO:0000256" key="1">
    <source>
        <dbReference type="ARBA" id="ARBA00005061"/>
    </source>
</evidence>
<feature type="binding site" evidence="11">
    <location>
        <position position="198"/>
    </location>
    <ligand>
        <name>Zn(2+)</name>
        <dbReference type="ChEBI" id="CHEBI:29105"/>
    </ligand>
</feature>
<dbReference type="PIRSF" id="PIRSF006293">
    <property type="entry name" value="ExsB"/>
    <property type="match status" value="1"/>
</dbReference>
<comment type="pathway">
    <text evidence="1 11">Purine metabolism; 7-cyano-7-deazaguanine biosynthesis.</text>
</comment>
<feature type="binding site" evidence="11">
    <location>
        <position position="188"/>
    </location>
    <ligand>
        <name>Zn(2+)</name>
        <dbReference type="ChEBI" id="CHEBI:29105"/>
    </ligand>
</feature>
<feature type="binding site" evidence="11">
    <location>
        <begin position="9"/>
        <end position="19"/>
    </location>
    <ligand>
        <name>ATP</name>
        <dbReference type="ChEBI" id="CHEBI:30616"/>
    </ligand>
</feature>
<dbReference type="Proteomes" id="UP000066549">
    <property type="component" value="Chromosome"/>
</dbReference>
<protein>
    <recommendedName>
        <fullName evidence="9 11">7-cyano-7-deazaguanine synthase</fullName>
        <ecNumber evidence="9 11">6.3.4.20</ecNumber>
    </recommendedName>
    <alternativeName>
        <fullName evidence="11">7-cyano-7-carbaguanine synthase</fullName>
    </alternativeName>
    <alternativeName>
        <fullName evidence="11">PreQ(0) synthase</fullName>
    </alternativeName>
    <alternativeName>
        <fullName evidence="11">Queuosine biosynthesis protein QueC</fullName>
    </alternativeName>
</protein>
<evidence type="ECO:0000256" key="11">
    <source>
        <dbReference type="HAMAP-Rule" id="MF_01633"/>
    </source>
</evidence>
<dbReference type="GO" id="GO:0005524">
    <property type="term" value="F:ATP binding"/>
    <property type="evidence" value="ECO:0007669"/>
    <property type="project" value="UniProtKB-UniRule"/>
</dbReference>
<dbReference type="Gene3D" id="3.40.50.620">
    <property type="entry name" value="HUPs"/>
    <property type="match status" value="1"/>
</dbReference>
<keyword evidence="13" id="KW-1185">Reference proteome</keyword>
<dbReference type="GO" id="GO:0016879">
    <property type="term" value="F:ligase activity, forming carbon-nitrogen bonds"/>
    <property type="evidence" value="ECO:0007669"/>
    <property type="project" value="UniProtKB-UniRule"/>
</dbReference>
<dbReference type="UniPathway" id="UPA00391"/>
<feature type="binding site" evidence="11">
    <location>
        <position position="204"/>
    </location>
    <ligand>
        <name>Zn(2+)</name>
        <dbReference type="ChEBI" id="CHEBI:29105"/>
    </ligand>
</feature>
<dbReference type="InterPro" id="IPR014729">
    <property type="entry name" value="Rossmann-like_a/b/a_fold"/>
</dbReference>
<comment type="cofactor">
    <cofactor evidence="11">
        <name>Zn(2+)</name>
        <dbReference type="ChEBI" id="CHEBI:29105"/>
    </cofactor>
    <text evidence="11">Binds 1 zinc ion per subunit.</text>
</comment>
<gene>
    <name evidence="11" type="primary">queC</name>
    <name evidence="12" type="ORF">VI33_04355</name>
</gene>
<sequence>MSKKAIVLLSGGLDSLTTLAIAQNDGFDCYGLHIIYGQRHSSETMAARNIAKIYNLAEYREINVDMSWLKSSALTNHDITIPEERSEGIPVTYVPARNTIMMSFAAAWAESLAISHLFLGVNAVDYSGYPDCRPEFIDAFKKMVNLGTKAAIEGTPFNIHTPLIGLTKDEIIAKGSNLGVDYSMSISCYQADQNGNACGKCDSCYLRRQGFEKAGIKDPTPYQNVIN</sequence>
<feature type="binding site" evidence="11">
    <location>
        <position position="201"/>
    </location>
    <ligand>
        <name>Zn(2+)</name>
        <dbReference type="ChEBI" id="CHEBI:29105"/>
    </ligand>
</feature>
<dbReference type="OrthoDB" id="9789567at2"/>
<dbReference type="GO" id="GO:0008616">
    <property type="term" value="P:tRNA queuosine(34) biosynthetic process"/>
    <property type="evidence" value="ECO:0007669"/>
    <property type="project" value="UniProtKB-UniRule"/>
</dbReference>
<dbReference type="CDD" id="cd01995">
    <property type="entry name" value="QueC-like"/>
    <property type="match status" value="1"/>
</dbReference>
<dbReference type="SUPFAM" id="SSF52402">
    <property type="entry name" value="Adenine nucleotide alpha hydrolases-like"/>
    <property type="match status" value="1"/>
</dbReference>
<evidence type="ECO:0000256" key="7">
    <source>
        <dbReference type="ARBA" id="ARBA00022840"/>
    </source>
</evidence>
<organism evidence="12 13">
    <name type="scientific">Methylophilales bacterium MBRS-H7</name>
    <dbReference type="NCBI Taxonomy" id="1623450"/>
    <lineage>
        <taxon>Bacteria</taxon>
        <taxon>Pseudomonadati</taxon>
        <taxon>Pseudomonadota</taxon>
        <taxon>Betaproteobacteria</taxon>
        <taxon>Nitrosomonadales</taxon>
        <taxon>OM43 clade</taxon>
    </lineage>
</organism>
<dbReference type="NCBIfam" id="TIGR00364">
    <property type="entry name" value="7-cyano-7-deazaguanine synthase QueC"/>
    <property type="match status" value="1"/>
</dbReference>
<dbReference type="HAMAP" id="MF_01633">
    <property type="entry name" value="QueC"/>
    <property type="match status" value="1"/>
</dbReference>
<evidence type="ECO:0000313" key="13">
    <source>
        <dbReference type="Proteomes" id="UP000066549"/>
    </source>
</evidence>
<comment type="function">
    <text evidence="11">Catalyzes the ATP-dependent conversion of 7-carboxy-7-deazaguanine (CDG) to 7-cyano-7-deazaguanine (preQ(0)).</text>
</comment>
<accession>A0A0H4IY75</accession>
<reference evidence="12 13" key="1">
    <citation type="submission" date="2015-03" db="EMBL/GenBank/DDBJ databases">
        <title>Comparative analysis of the OM43 clade including a novel species from Red Sea uncovers genomic and metabolic diversity among marine methylotrophs.</title>
        <authorList>
            <person name="Jimenez-Infante F."/>
            <person name="Ngugi D.K."/>
            <person name="Vinu M."/>
            <person name="Alam I."/>
            <person name="Kamau A."/>
            <person name="Blom J."/>
            <person name="Bajic V.B."/>
            <person name="Stingl U."/>
        </authorList>
    </citation>
    <scope>NUCLEOTIDE SEQUENCE [LARGE SCALE GENOMIC DNA]</scope>
    <source>
        <strain evidence="12 13">MBRSH7</strain>
    </source>
</reference>
<keyword evidence="6 11" id="KW-0862">Zinc</keyword>
<evidence type="ECO:0000256" key="3">
    <source>
        <dbReference type="ARBA" id="ARBA00022723"/>
    </source>
</evidence>
<dbReference type="InterPro" id="IPR018317">
    <property type="entry name" value="QueC"/>
</dbReference>
<comment type="catalytic activity">
    <reaction evidence="10 11">
        <text>7-carboxy-7-carbaguanine + NH4(+) + 2 ATP = 7-cyano-7-carbaguanine + 2 AMP + 2 diphosphate + 2 H(+)</text>
        <dbReference type="Rhea" id="RHEA:27982"/>
        <dbReference type="ChEBI" id="CHEBI:15378"/>
        <dbReference type="ChEBI" id="CHEBI:28938"/>
        <dbReference type="ChEBI" id="CHEBI:30616"/>
        <dbReference type="ChEBI" id="CHEBI:33019"/>
        <dbReference type="ChEBI" id="CHEBI:45075"/>
        <dbReference type="ChEBI" id="CHEBI:61036"/>
        <dbReference type="ChEBI" id="CHEBI:456215"/>
        <dbReference type="EC" id="6.3.4.20"/>
    </reaction>
</comment>
<keyword evidence="2 11" id="KW-0436">Ligase</keyword>
<proteinExistence type="inferred from homology"/>
<dbReference type="GO" id="GO:0008270">
    <property type="term" value="F:zinc ion binding"/>
    <property type="evidence" value="ECO:0007669"/>
    <property type="project" value="UniProtKB-UniRule"/>
</dbReference>
<dbReference type="PANTHER" id="PTHR42914">
    <property type="entry name" value="7-CYANO-7-DEAZAGUANINE SYNTHASE"/>
    <property type="match status" value="1"/>
</dbReference>
<dbReference type="EMBL" id="CP011002">
    <property type="protein sequence ID" value="AKO65951.1"/>
    <property type="molecule type" value="Genomic_DNA"/>
</dbReference>
<evidence type="ECO:0000256" key="8">
    <source>
        <dbReference type="ARBA" id="ARBA00037993"/>
    </source>
</evidence>
<evidence type="ECO:0000256" key="9">
    <source>
        <dbReference type="ARBA" id="ARBA00039149"/>
    </source>
</evidence>
<keyword evidence="4 11" id="KW-0547">Nucleotide-binding</keyword>
<evidence type="ECO:0000256" key="10">
    <source>
        <dbReference type="ARBA" id="ARBA00047890"/>
    </source>
</evidence>
<name>A0A0H4IY75_9PROT</name>
<dbReference type="AlphaFoldDB" id="A0A0H4IY75"/>
<evidence type="ECO:0000313" key="12">
    <source>
        <dbReference type="EMBL" id="AKO65951.1"/>
    </source>
</evidence>
<keyword evidence="7 11" id="KW-0067">ATP-binding</keyword>
<keyword evidence="5 11" id="KW-0671">Queuosine biosynthesis</keyword>
<dbReference type="EC" id="6.3.4.20" evidence="9 11"/>
<dbReference type="PANTHER" id="PTHR42914:SF1">
    <property type="entry name" value="7-CYANO-7-DEAZAGUANINE SYNTHASE"/>
    <property type="match status" value="1"/>
</dbReference>
<evidence type="ECO:0000256" key="2">
    <source>
        <dbReference type="ARBA" id="ARBA00022598"/>
    </source>
</evidence>
<evidence type="ECO:0000256" key="5">
    <source>
        <dbReference type="ARBA" id="ARBA00022785"/>
    </source>
</evidence>
<dbReference type="PATRIC" id="fig|1623450.3.peg.864"/>
<dbReference type="Pfam" id="PF06508">
    <property type="entry name" value="QueC"/>
    <property type="match status" value="1"/>
</dbReference>
<keyword evidence="3 11" id="KW-0479">Metal-binding</keyword>